<keyword evidence="1" id="KW-0175">Coiled coil</keyword>
<evidence type="ECO:0000313" key="3">
    <source>
        <dbReference type="EMBL" id="EHO42005.1"/>
    </source>
</evidence>
<proteinExistence type="predicted"/>
<name>H1XY78_CALAY</name>
<feature type="transmembrane region" description="Helical" evidence="2">
    <location>
        <begin position="397"/>
        <end position="415"/>
    </location>
</feature>
<feature type="transmembrane region" description="Helical" evidence="2">
    <location>
        <begin position="373"/>
        <end position="391"/>
    </location>
</feature>
<dbReference type="HOGENOM" id="CLU_450331_0_0_0"/>
<keyword evidence="2" id="KW-0472">Membrane</keyword>
<evidence type="ECO:0000256" key="2">
    <source>
        <dbReference type="SAM" id="Phobius"/>
    </source>
</evidence>
<reference evidence="3 4" key="1">
    <citation type="submission" date="2011-09" db="EMBL/GenBank/DDBJ databases">
        <title>The permanent draft genome of Caldithrix abyssi DSM 13497.</title>
        <authorList>
            <consortium name="US DOE Joint Genome Institute (JGI-PGF)"/>
            <person name="Lucas S."/>
            <person name="Han J."/>
            <person name="Lapidus A."/>
            <person name="Bruce D."/>
            <person name="Goodwin L."/>
            <person name="Pitluck S."/>
            <person name="Peters L."/>
            <person name="Kyrpides N."/>
            <person name="Mavromatis K."/>
            <person name="Ivanova N."/>
            <person name="Mikhailova N."/>
            <person name="Chertkov O."/>
            <person name="Detter J.C."/>
            <person name="Tapia R."/>
            <person name="Han C."/>
            <person name="Land M."/>
            <person name="Hauser L."/>
            <person name="Markowitz V."/>
            <person name="Cheng J.-F."/>
            <person name="Hugenholtz P."/>
            <person name="Woyke T."/>
            <person name="Wu D."/>
            <person name="Spring S."/>
            <person name="Brambilla E."/>
            <person name="Klenk H.-P."/>
            <person name="Eisen J.A."/>
        </authorList>
    </citation>
    <scope>NUCLEOTIDE SEQUENCE [LARGE SCALE GENOMIC DNA]</scope>
    <source>
        <strain evidence="3 4">DSM 13497</strain>
    </source>
</reference>
<feature type="coiled-coil region" evidence="1">
    <location>
        <begin position="288"/>
        <end position="364"/>
    </location>
</feature>
<keyword evidence="2" id="KW-1133">Transmembrane helix</keyword>
<dbReference type="InParanoid" id="H1XY78"/>
<dbReference type="AlphaFoldDB" id="H1XY78"/>
<dbReference type="STRING" id="880073.Cabys_1201"/>
<evidence type="ECO:0000313" key="4">
    <source>
        <dbReference type="Proteomes" id="UP000004671"/>
    </source>
</evidence>
<sequence length="606" mass="71288">MDGKNFSITIMERSGETLIMRIQSLQLSGFKGFDQNTTINFLDEHQNLVFEAQGDESQFFIHAILGIIFGMTAEEKLLFRGNPKVNQTFTGMVSLAIDHKILLIERDFETDVIACLLTDPQSSRPIFQGKDIVDNGFSRPYLDMLRSIFPIVDKSLYLEILNEEIAEGKPFSELLNSLYLLFSPSFNLNKVQSLLNQIETVSNEVLPGKFDTNDIQQLSRFKDFLLILQKANALRNELIDSLNKLNHLTQKIRQKHLHKDEVHKKLEESFEPIKDQNPILLRAEVLLWKSLEQLKAQNEAELKEVESRLASIEQTLKIDLAEYDQLPPEADRDIKTYHENKNKIEKLKKSIEELQVQIRLNEVKFKTWKNVKLFFIGVVTPLSFILSYVAFSSWLLIIPEAFFFLLIFLFLFGHYHTKIREKLLNLQEDQDILVKKMNDLKRDQQKLQEKWYFLKDEKHFQMHKERLLRYKELKSNYRHLKQQAQRLKESLGQPSFNEQLTNFRKKYQHLIDIKRPDLESYLDKFVAIKSELNAMQMKTPEPPIIKELQKITHEYRLAIQNLKQAYNSISDRLNLHQYNMPIDQILDAVDRKIKNIALKSGIPFEY</sequence>
<protein>
    <submittedName>
        <fullName evidence="3">Uncharacterized protein</fullName>
    </submittedName>
</protein>
<accession>H1XY78</accession>
<evidence type="ECO:0000256" key="1">
    <source>
        <dbReference type="SAM" id="Coils"/>
    </source>
</evidence>
<gene>
    <name evidence="3" type="ORF">Calab_2395</name>
</gene>
<dbReference type="EMBL" id="CM001402">
    <property type="protein sequence ID" value="EHO42005.1"/>
    <property type="molecule type" value="Genomic_DNA"/>
</dbReference>
<organism evidence="3 4">
    <name type="scientific">Caldithrix abyssi DSM 13497</name>
    <dbReference type="NCBI Taxonomy" id="880073"/>
    <lineage>
        <taxon>Bacteria</taxon>
        <taxon>Pseudomonadati</taxon>
        <taxon>Calditrichota</taxon>
        <taxon>Calditrichia</taxon>
        <taxon>Calditrichales</taxon>
        <taxon>Calditrichaceae</taxon>
        <taxon>Caldithrix</taxon>
    </lineage>
</organism>
<dbReference type="PaxDb" id="880073-Calab_2395"/>
<dbReference type="Proteomes" id="UP000004671">
    <property type="component" value="Chromosome"/>
</dbReference>
<dbReference type="RefSeq" id="WP_006929213.1">
    <property type="nucleotide sequence ID" value="NZ_CM001402.1"/>
</dbReference>
<keyword evidence="4" id="KW-1185">Reference proteome</keyword>
<feature type="coiled-coil region" evidence="1">
    <location>
        <begin position="423"/>
        <end position="490"/>
    </location>
</feature>
<keyword evidence="2" id="KW-0812">Transmembrane</keyword>